<organism evidence="4 5">
    <name type="scientific">Strongylocentrotus purpuratus</name>
    <name type="common">Purple sea urchin</name>
    <dbReference type="NCBI Taxonomy" id="7668"/>
    <lineage>
        <taxon>Eukaryota</taxon>
        <taxon>Metazoa</taxon>
        <taxon>Echinodermata</taxon>
        <taxon>Eleutherozoa</taxon>
        <taxon>Echinozoa</taxon>
        <taxon>Echinoidea</taxon>
        <taxon>Euechinoidea</taxon>
        <taxon>Echinacea</taxon>
        <taxon>Camarodonta</taxon>
        <taxon>Echinidea</taxon>
        <taxon>Strongylocentrotidae</taxon>
        <taxon>Strongylocentrotus</taxon>
    </lineage>
</organism>
<accession>A0A7M7LVW7</accession>
<keyword evidence="5" id="KW-1185">Reference proteome</keyword>
<feature type="compositionally biased region" description="Pro residues" evidence="2">
    <location>
        <begin position="375"/>
        <end position="400"/>
    </location>
</feature>
<feature type="region of interest" description="Disordered" evidence="2">
    <location>
        <begin position="239"/>
        <end position="271"/>
    </location>
</feature>
<protein>
    <recommendedName>
        <fullName evidence="3">EF-hand domain-containing protein</fullName>
    </recommendedName>
</protein>
<feature type="region of interest" description="Disordered" evidence="2">
    <location>
        <begin position="296"/>
        <end position="542"/>
    </location>
</feature>
<dbReference type="OMA" id="FMDERES"/>
<evidence type="ECO:0000256" key="2">
    <source>
        <dbReference type="SAM" id="MobiDB-lite"/>
    </source>
</evidence>
<reference evidence="5" key="1">
    <citation type="submission" date="2015-02" db="EMBL/GenBank/DDBJ databases">
        <title>Genome sequencing for Strongylocentrotus purpuratus.</title>
        <authorList>
            <person name="Murali S."/>
            <person name="Liu Y."/>
            <person name="Vee V."/>
            <person name="English A."/>
            <person name="Wang M."/>
            <person name="Skinner E."/>
            <person name="Han Y."/>
            <person name="Muzny D.M."/>
            <person name="Worley K.C."/>
            <person name="Gibbs R.A."/>
        </authorList>
    </citation>
    <scope>NUCLEOTIDE SEQUENCE</scope>
</reference>
<keyword evidence="1" id="KW-0106">Calcium</keyword>
<feature type="compositionally biased region" description="Pro residues" evidence="2">
    <location>
        <begin position="357"/>
        <end position="366"/>
    </location>
</feature>
<dbReference type="AlphaFoldDB" id="A0A7M7LVW7"/>
<dbReference type="InterPro" id="IPR018247">
    <property type="entry name" value="EF_Hand_1_Ca_BS"/>
</dbReference>
<evidence type="ECO:0000313" key="4">
    <source>
        <dbReference type="EnsemblMetazoa" id="XP_011668354"/>
    </source>
</evidence>
<dbReference type="GO" id="GO:0005509">
    <property type="term" value="F:calcium ion binding"/>
    <property type="evidence" value="ECO:0007669"/>
    <property type="project" value="InterPro"/>
</dbReference>
<dbReference type="OrthoDB" id="10021598at2759"/>
<feature type="compositionally biased region" description="Basic and acidic residues" evidence="2">
    <location>
        <begin position="423"/>
        <end position="445"/>
    </location>
</feature>
<dbReference type="InterPro" id="IPR002048">
    <property type="entry name" value="EF_hand_dom"/>
</dbReference>
<dbReference type="PANTHER" id="PTHR36696:SF1">
    <property type="entry name" value="EF-HAND DOMAIN-CONTAINING PROTEIN"/>
    <property type="match status" value="1"/>
</dbReference>
<name>A0A7M7LVW7_STRPU</name>
<dbReference type="SUPFAM" id="SSF47473">
    <property type="entry name" value="EF-hand"/>
    <property type="match status" value="1"/>
</dbReference>
<evidence type="ECO:0000313" key="5">
    <source>
        <dbReference type="Proteomes" id="UP000007110"/>
    </source>
</evidence>
<dbReference type="GeneID" id="100893407"/>
<sequence>MLDPSLPWLATGYRNFKEKEFCRPHSATHSTHRYLENGSNHRELRPTTPSQHLHRRVKSATHGRVQCGTPTVKHRLSSRPRSARSTENFKNEKVGCYNFSPETVRALARRPKSASAVLLRQHRPSAAQNKSVTQVERFHHTQEQLIRQYEKVTGEEVQHSCAFCPVACRPTSSSSHRPTSSTGLLAAHLPSHHDRRYNWTRPKTAPITKREISSLPRHNNVQRGRVPYYTNFVSKLPLHLHDRTPSPPAPRRRQAFQEEVPPPVVNDDEEEEEVVEEVGDDFLEEDINIEDDIAEPLVEASSPTPPPALVEEETQMEPPTEAMEAWTPEIIAPTPTPSVSRRNSVDEEPPVIEEAPTPIPSPPPSPIQQQLPEKPSSPPPPPPKSPSPPPKSPTPPPPPELSIKPPRECVHKPKPPVPPLPKVKKEVRIQEPPKDPPKEKPVAVKKEKKPIQIVIKSPPEPLKPSLKKPPSEAKIEEVTPPIKIEPPPLATLEPEPIVEPPVKPFPNGETKVEEEKAPDKTDNGPPATQEVAEKKKLGPPPTKVKVDMFGMDPQSIKQLLDLQMRAKRQGGNQSDDEDGPHPGLASLLEPTNRMLKQSDWLRGRIALSRRAARFELPMDVGDLAKMSPVEYLRRHCIISQRRRALYKKAFVKVDKDNDGKINRKEVEKAVLDALVDTIQPDKVAVVLGYLGAEGDTVFTSGFFGAFCALLERLYYREFTKDDIGEKKDTKEKEILEEADFSGLDWKLHGQYVNPPLKSLLYML</sequence>
<evidence type="ECO:0000259" key="3">
    <source>
        <dbReference type="PROSITE" id="PS50222"/>
    </source>
</evidence>
<dbReference type="EnsemblMetazoa" id="XM_011670052">
    <property type="protein sequence ID" value="XP_011668354"/>
    <property type="gene ID" value="LOC100893407"/>
</dbReference>
<feature type="compositionally biased region" description="Basic and acidic residues" evidence="2">
    <location>
        <begin position="510"/>
        <end position="522"/>
    </location>
</feature>
<dbReference type="PROSITE" id="PS00018">
    <property type="entry name" value="EF_HAND_1"/>
    <property type="match status" value="1"/>
</dbReference>
<dbReference type="InParanoid" id="A0A7M7LVW7"/>
<dbReference type="PANTHER" id="PTHR36696">
    <property type="entry name" value="AGAP012002-PA"/>
    <property type="match status" value="1"/>
</dbReference>
<dbReference type="Proteomes" id="UP000007110">
    <property type="component" value="Unassembled WGS sequence"/>
</dbReference>
<proteinExistence type="predicted"/>
<dbReference type="InterPro" id="IPR011992">
    <property type="entry name" value="EF-hand-dom_pair"/>
</dbReference>
<dbReference type="RefSeq" id="XP_011668354.2">
    <property type="nucleotide sequence ID" value="XM_011670052.2"/>
</dbReference>
<reference evidence="4" key="2">
    <citation type="submission" date="2021-01" db="UniProtKB">
        <authorList>
            <consortium name="EnsemblMetazoa"/>
        </authorList>
    </citation>
    <scope>IDENTIFICATION</scope>
</reference>
<feature type="domain" description="EF-hand" evidence="3">
    <location>
        <begin position="641"/>
        <end position="676"/>
    </location>
</feature>
<evidence type="ECO:0000256" key="1">
    <source>
        <dbReference type="ARBA" id="ARBA00022837"/>
    </source>
</evidence>
<dbReference type="PROSITE" id="PS50222">
    <property type="entry name" value="EF_HAND_2"/>
    <property type="match status" value="1"/>
</dbReference>